<protein>
    <submittedName>
        <fullName evidence="1">Uncharacterized protein</fullName>
    </submittedName>
</protein>
<dbReference type="RefSeq" id="WP_156332692.1">
    <property type="nucleotide sequence ID" value="NZ_JACIEN010000002.1"/>
</dbReference>
<gene>
    <name evidence="1" type="ORF">GGR16_002476</name>
</gene>
<name>A0A840C4W9_9HYPH</name>
<proteinExistence type="predicted"/>
<sequence length="96" mass="10865">MMTVRLANEYLAGPVFCPDSEKMGHIDVDDLPISEELKRAILAWDDEYQATFNSEYPPDSGFKSSDLEAVHIIKGAELAKRLQKELGNNYTVEYKP</sequence>
<organism evidence="1 2">
    <name type="scientific">Chelatococcus caeni</name>
    <dbReference type="NCBI Taxonomy" id="1348468"/>
    <lineage>
        <taxon>Bacteria</taxon>
        <taxon>Pseudomonadati</taxon>
        <taxon>Pseudomonadota</taxon>
        <taxon>Alphaproteobacteria</taxon>
        <taxon>Hyphomicrobiales</taxon>
        <taxon>Chelatococcaceae</taxon>
        <taxon>Chelatococcus</taxon>
    </lineage>
</organism>
<accession>A0A840C4W9</accession>
<evidence type="ECO:0000313" key="2">
    <source>
        <dbReference type="Proteomes" id="UP000577362"/>
    </source>
</evidence>
<evidence type="ECO:0000313" key="1">
    <source>
        <dbReference type="EMBL" id="MBB4017447.1"/>
    </source>
</evidence>
<comment type="caution">
    <text evidence="1">The sequence shown here is derived from an EMBL/GenBank/DDBJ whole genome shotgun (WGS) entry which is preliminary data.</text>
</comment>
<reference evidence="1 2" key="1">
    <citation type="submission" date="2020-08" db="EMBL/GenBank/DDBJ databases">
        <title>Genomic Encyclopedia of Type Strains, Phase IV (KMG-IV): sequencing the most valuable type-strain genomes for metagenomic binning, comparative biology and taxonomic classification.</title>
        <authorList>
            <person name="Goeker M."/>
        </authorList>
    </citation>
    <scope>NUCLEOTIDE SEQUENCE [LARGE SCALE GENOMIC DNA]</scope>
    <source>
        <strain evidence="1 2">DSM 103737</strain>
    </source>
</reference>
<keyword evidence="2" id="KW-1185">Reference proteome</keyword>
<dbReference type="Proteomes" id="UP000577362">
    <property type="component" value="Unassembled WGS sequence"/>
</dbReference>
<dbReference type="EMBL" id="JACIEN010000002">
    <property type="protein sequence ID" value="MBB4017447.1"/>
    <property type="molecule type" value="Genomic_DNA"/>
</dbReference>
<dbReference type="AlphaFoldDB" id="A0A840C4W9"/>